<protein>
    <recommendedName>
        <fullName evidence="1">Glycosyltransferase 2-like domain-containing protein</fullName>
    </recommendedName>
</protein>
<sequence length="272" mass="31357">MLNNVTIIVKAFERPDSLVALYQSIRKYYPKIPIVIVDDGKKPAPQHIFDVRTKYVRTEYNIGASAGRNLALSHVETTYIVLVDDDFVFTEKTKLERMLDVLETTNIDIVSGVMYDFGKIRRRFAGCFDVVNGVFTLRPGETFGESAGHKLYHIVLNFFMARTETIRSVQWDPELKTGEHKEFFIRTKKQGITCTVLDDVSIYHYPEQHGDYVAFRSAAREFEELAFKKHGIHKERIIEPVSVRSVCNGVKNFLRKSSLLVSFVHFVKRRLA</sequence>
<dbReference type="Proteomes" id="UP000091979">
    <property type="component" value="Unassembled WGS sequence"/>
</dbReference>
<feature type="domain" description="Glycosyltransferase 2-like" evidence="1">
    <location>
        <begin position="6"/>
        <end position="122"/>
    </location>
</feature>
<dbReference type="STRING" id="1560234.SP90_04200"/>
<evidence type="ECO:0000313" key="3">
    <source>
        <dbReference type="Proteomes" id="UP000091979"/>
    </source>
</evidence>
<gene>
    <name evidence="2" type="ORF">SP90_04200</name>
</gene>
<dbReference type="PANTHER" id="PTHR15046:SF3">
    <property type="entry name" value="BETA-1,4 N-ACETYLGALACTOSAMINYLTRANSFERASE 2-LIKE"/>
    <property type="match status" value="1"/>
</dbReference>
<evidence type="ECO:0000313" key="2">
    <source>
        <dbReference type="EMBL" id="OBQ55180.1"/>
    </source>
</evidence>
<dbReference type="SUPFAM" id="SSF53448">
    <property type="entry name" value="Nucleotide-diphospho-sugar transferases"/>
    <property type="match status" value="1"/>
</dbReference>
<dbReference type="Gene3D" id="3.90.550.10">
    <property type="entry name" value="Spore Coat Polysaccharide Biosynthesis Protein SpsA, Chain A"/>
    <property type="match status" value="1"/>
</dbReference>
<evidence type="ECO:0000259" key="1">
    <source>
        <dbReference type="Pfam" id="PF00535"/>
    </source>
</evidence>
<dbReference type="Pfam" id="PF00535">
    <property type="entry name" value="Glycos_transf_2"/>
    <property type="match status" value="1"/>
</dbReference>
<dbReference type="AlphaFoldDB" id="A0A1B7XI24"/>
<dbReference type="CDD" id="cd00761">
    <property type="entry name" value="Glyco_tranf_GTA_type"/>
    <property type="match status" value="1"/>
</dbReference>
<dbReference type="PANTHER" id="PTHR15046">
    <property type="entry name" value="GLYCO_TRANS_2-LIKE DOMAIN-CONTAINING PROTEIN"/>
    <property type="match status" value="1"/>
</dbReference>
<dbReference type="OrthoDB" id="9798250at2"/>
<dbReference type="EMBL" id="JXMS01000005">
    <property type="protein sequence ID" value="OBQ55180.1"/>
    <property type="molecule type" value="Genomic_DNA"/>
</dbReference>
<dbReference type="PATRIC" id="fig|1560234.3.peg.2788"/>
<reference evidence="2 3" key="1">
    <citation type="submission" date="2015-01" db="EMBL/GenBank/DDBJ databases">
        <title>Desulfovibrio sp. JC271 draft genome sequence.</title>
        <authorList>
            <person name="Shivani Y."/>
            <person name="Subhash Y."/>
            <person name="Sasikala C."/>
            <person name="Ramana C.V."/>
        </authorList>
    </citation>
    <scope>NUCLEOTIDE SEQUENCE [LARGE SCALE GENOMIC DNA]</scope>
    <source>
        <strain evidence="2 3">JC271</strain>
    </source>
</reference>
<proteinExistence type="predicted"/>
<keyword evidence="3" id="KW-1185">Reference proteome</keyword>
<name>A0A1B7XI24_9BACT</name>
<organism evidence="2 3">
    <name type="scientific">Halodesulfovibrio spirochaetisodalis</name>
    <dbReference type="NCBI Taxonomy" id="1560234"/>
    <lineage>
        <taxon>Bacteria</taxon>
        <taxon>Pseudomonadati</taxon>
        <taxon>Thermodesulfobacteriota</taxon>
        <taxon>Desulfovibrionia</taxon>
        <taxon>Desulfovibrionales</taxon>
        <taxon>Desulfovibrionaceae</taxon>
        <taxon>Halodesulfovibrio</taxon>
    </lineage>
</organism>
<dbReference type="InterPro" id="IPR029044">
    <property type="entry name" value="Nucleotide-diphossugar_trans"/>
</dbReference>
<accession>A0A1B7XI24</accession>
<comment type="caution">
    <text evidence="2">The sequence shown here is derived from an EMBL/GenBank/DDBJ whole genome shotgun (WGS) entry which is preliminary data.</text>
</comment>
<dbReference type="InterPro" id="IPR001173">
    <property type="entry name" value="Glyco_trans_2-like"/>
</dbReference>
<dbReference type="RefSeq" id="WP_066852921.1">
    <property type="nucleotide sequence ID" value="NZ_JXMS01000005.1"/>
</dbReference>